<reference evidence="4" key="1">
    <citation type="submission" date="2010-06" db="EMBL/GenBank/DDBJ databases">
        <authorList>
            <person name="Jiang H."/>
            <person name="Abraham K."/>
            <person name="Ali S."/>
            <person name="Alsbrooks S.L."/>
            <person name="Anim B.N."/>
            <person name="Anosike U.S."/>
            <person name="Attaway T."/>
            <person name="Bandaranaike D.P."/>
            <person name="Battles P.K."/>
            <person name="Bell S.N."/>
            <person name="Bell A.V."/>
            <person name="Beltran B."/>
            <person name="Bickham C."/>
            <person name="Bustamante Y."/>
            <person name="Caleb T."/>
            <person name="Canada A."/>
            <person name="Cardenas V."/>
            <person name="Carter K."/>
            <person name="Chacko J."/>
            <person name="Chandrabose M.N."/>
            <person name="Chavez D."/>
            <person name="Chavez A."/>
            <person name="Chen L."/>
            <person name="Chu H.-S."/>
            <person name="Claassen K.J."/>
            <person name="Cockrell R."/>
            <person name="Collins M."/>
            <person name="Cooper J.A."/>
            <person name="Cree A."/>
            <person name="Curry S.M."/>
            <person name="Da Y."/>
            <person name="Dao M.D."/>
            <person name="Das B."/>
            <person name="Davila M.-L."/>
            <person name="Davy-Carroll L."/>
            <person name="Denson S."/>
            <person name="Dinh H."/>
            <person name="Ebong V.E."/>
            <person name="Edwards J.R."/>
            <person name="Egan A."/>
            <person name="El-Daye J."/>
            <person name="Escobedo L."/>
            <person name="Fernandez S."/>
            <person name="Fernando P.R."/>
            <person name="Flagg N."/>
            <person name="Forbes L.D."/>
            <person name="Fowler R.G."/>
            <person name="Fu Q."/>
            <person name="Gabisi R.A."/>
            <person name="Ganer J."/>
            <person name="Garbino Pronczuk A."/>
            <person name="Garcia R.M."/>
            <person name="Garner T."/>
            <person name="Garrett T.E."/>
            <person name="Gonzalez D.A."/>
            <person name="Hamid H."/>
            <person name="Hawkins E.S."/>
            <person name="Hirani K."/>
            <person name="Hogues M.E."/>
            <person name="Hollins B."/>
            <person name="Hsiao C.-H."/>
            <person name="Jabil R."/>
            <person name="James M.L."/>
            <person name="Jhangiani S.N."/>
            <person name="Johnson B."/>
            <person name="Johnson Q."/>
            <person name="Joshi V."/>
            <person name="Kalu J.B."/>
            <person name="Kam C."/>
            <person name="Kashfia A."/>
            <person name="Keebler J."/>
            <person name="Kisamo H."/>
            <person name="Kovar C.L."/>
            <person name="Lago L.A."/>
            <person name="Lai C.-Y."/>
            <person name="Laidlaw J."/>
            <person name="Lara F."/>
            <person name="Le T.-K."/>
            <person name="Lee S.L."/>
            <person name="Legall F.H."/>
            <person name="Lemon S.J."/>
            <person name="Lewis L.R."/>
            <person name="Li B."/>
            <person name="Liu Y."/>
            <person name="Liu Y.-S."/>
            <person name="Lopez J."/>
            <person name="Lozado R.J."/>
            <person name="Lu J."/>
            <person name="Madu R.C."/>
            <person name="Maheshwari M."/>
            <person name="Maheshwari R."/>
            <person name="Malloy K."/>
            <person name="Martinez E."/>
            <person name="Mathew T."/>
            <person name="Mercado I.C."/>
            <person name="Mercado C."/>
            <person name="Meyer B."/>
            <person name="Montgomery K."/>
            <person name="Morgan M.B."/>
            <person name="Munidasa M."/>
            <person name="Nazareth L.V."/>
            <person name="Nelson J."/>
            <person name="Ng B.M."/>
            <person name="Nguyen N.B."/>
            <person name="Nguyen P.Q."/>
            <person name="Nguyen T."/>
            <person name="Obregon M."/>
            <person name="Okwuonu G.O."/>
            <person name="Onwere C.G."/>
            <person name="Orozco G."/>
            <person name="Parra A."/>
            <person name="Patel S."/>
            <person name="Patil S."/>
            <person name="Perez A."/>
            <person name="Perez Y."/>
            <person name="Pham C."/>
            <person name="Primus E.L."/>
            <person name="Pu L.-L."/>
            <person name="Puazo M."/>
            <person name="Qin X."/>
            <person name="Quiroz J.B."/>
            <person name="Reese J."/>
            <person name="Richards S."/>
            <person name="Rives C.M."/>
            <person name="Robberts R."/>
            <person name="Ruiz S.J."/>
            <person name="Ruiz M.J."/>
            <person name="Santibanez J."/>
            <person name="Schneider B.W."/>
            <person name="Sisson I."/>
            <person name="Smith M."/>
            <person name="Sodergren E."/>
            <person name="Song X.-Z."/>
            <person name="Song B.B."/>
            <person name="Summersgill H."/>
            <person name="Thelus R."/>
            <person name="Thornton R.D."/>
            <person name="Trejos Z.Y."/>
            <person name="Usmani K."/>
            <person name="Vattathil S."/>
            <person name="Villasana D."/>
            <person name="Walker D.L."/>
            <person name="Wang S."/>
            <person name="Wang K."/>
            <person name="White C.S."/>
            <person name="Williams A.C."/>
            <person name="Williamson J."/>
            <person name="Wilson K."/>
            <person name="Woghiren I.O."/>
            <person name="Woodworth J.R."/>
            <person name="Worley K.C."/>
            <person name="Wright R.A."/>
            <person name="Wu W."/>
            <person name="Young L."/>
            <person name="Zhang L."/>
            <person name="Zhang J."/>
            <person name="Zhu Y."/>
            <person name="Muzny D.M."/>
            <person name="Weinstock G."/>
            <person name="Gibbs R.A."/>
        </authorList>
    </citation>
    <scope>NUCLEOTIDE SEQUENCE [LARGE SCALE GENOMIC DNA]</scope>
    <source>
        <strain evidence="4">LSR1</strain>
    </source>
</reference>
<protein>
    <recommendedName>
        <fullName evidence="2">Myb/SANT-like DNA-binding domain-containing protein</fullName>
    </recommendedName>
</protein>
<keyword evidence="4" id="KW-1185">Reference proteome</keyword>
<dbReference type="PANTHER" id="PTHR47595:SF1">
    <property type="entry name" value="MYB_SANT-LIKE DNA-BINDING DOMAIN-CONTAINING PROTEIN"/>
    <property type="match status" value="1"/>
</dbReference>
<evidence type="ECO:0000313" key="3">
    <source>
        <dbReference type="EnsemblMetazoa" id="XP_016665081.1"/>
    </source>
</evidence>
<evidence type="ECO:0000256" key="1">
    <source>
        <dbReference type="SAM" id="MobiDB-lite"/>
    </source>
</evidence>
<dbReference type="AlphaFoldDB" id="A0A8R2HCG9"/>
<dbReference type="OrthoDB" id="6620710at2759"/>
<feature type="region of interest" description="Disordered" evidence="1">
    <location>
        <begin position="262"/>
        <end position="302"/>
    </location>
</feature>
<dbReference type="Gene3D" id="1.10.10.60">
    <property type="entry name" value="Homeodomain-like"/>
    <property type="match status" value="1"/>
</dbReference>
<accession>A0A8R2HCG9</accession>
<evidence type="ECO:0000259" key="2">
    <source>
        <dbReference type="Pfam" id="PF13837"/>
    </source>
</evidence>
<reference evidence="3" key="2">
    <citation type="submission" date="2022-06" db="UniProtKB">
        <authorList>
            <consortium name="EnsemblMetazoa"/>
        </authorList>
    </citation>
    <scope>IDENTIFICATION</scope>
</reference>
<dbReference type="InterPro" id="IPR044822">
    <property type="entry name" value="Myb_DNA-bind_4"/>
</dbReference>
<sequence>MFPQVTVKKCPICNVYIISDKMSEHLKSHSQDHKLVPQHITTSKRTSLFDNLSSKASDDQELVPQHNITKSKRTSLFENLSTETSDDQELVPQHITKFKRTSLFDNLSSEASDDQELVPQHITKSKGTSLFDNLSTETSTNEKRIKNWTKSETLCLIEAYENNISIFESNSKKNRLGWIQISKDLKKKQIEYTEDQCQGKFKYLLLCYKKKLDNRHETGSAVYAFEFFNELDELFGKKPNIKPKHLASSSRVYNGLKESDGILNEDNVASPKPSSNTPPEAKKQKKNPSVHEAAIQKRHDEKMAMSQLALDTYQKYMDKILEKL</sequence>
<dbReference type="GeneID" id="107885883"/>
<organism evidence="3 4">
    <name type="scientific">Acyrthosiphon pisum</name>
    <name type="common">Pea aphid</name>
    <dbReference type="NCBI Taxonomy" id="7029"/>
    <lineage>
        <taxon>Eukaryota</taxon>
        <taxon>Metazoa</taxon>
        <taxon>Ecdysozoa</taxon>
        <taxon>Arthropoda</taxon>
        <taxon>Hexapoda</taxon>
        <taxon>Insecta</taxon>
        <taxon>Pterygota</taxon>
        <taxon>Neoptera</taxon>
        <taxon>Paraneoptera</taxon>
        <taxon>Hemiptera</taxon>
        <taxon>Sternorrhyncha</taxon>
        <taxon>Aphidomorpha</taxon>
        <taxon>Aphidoidea</taxon>
        <taxon>Aphididae</taxon>
        <taxon>Macrosiphini</taxon>
        <taxon>Acyrthosiphon</taxon>
    </lineage>
</organism>
<feature type="domain" description="Myb/SANT-like DNA-binding" evidence="2">
    <location>
        <begin position="146"/>
        <end position="234"/>
    </location>
</feature>
<dbReference type="PANTHER" id="PTHR47595">
    <property type="entry name" value="HEAT SHOCK 70 KDA PROTEIN 14"/>
    <property type="match status" value="1"/>
</dbReference>
<dbReference type="RefSeq" id="XP_016665081.1">
    <property type="nucleotide sequence ID" value="XM_016809592.2"/>
</dbReference>
<name>A0A8R2HCG9_ACYPI</name>
<proteinExistence type="predicted"/>
<dbReference type="Proteomes" id="UP000007819">
    <property type="component" value="Chromosome A1"/>
</dbReference>
<dbReference type="Pfam" id="PF13837">
    <property type="entry name" value="Myb_DNA-bind_4"/>
    <property type="match status" value="1"/>
</dbReference>
<evidence type="ECO:0000313" key="4">
    <source>
        <dbReference type="Proteomes" id="UP000007819"/>
    </source>
</evidence>
<dbReference type="EnsemblMetazoa" id="XM_016809592.2">
    <property type="protein sequence ID" value="XP_016665081.1"/>
    <property type="gene ID" value="LOC107885883"/>
</dbReference>